<sequence length="172" mass="20281">MKLQKLVYYAQAWSLAWLDRPLFNEPIEAWRHGPVVRELFNVHRGHYTVTELPDGDPDRLTEEEKNVIDAVLERYGAVPPELLSLMTHQEKPWLEAREGLPDGAASNEVIDPQSMRDYYKRLSRKVAQDEEERGGLFYLMRLLADYRKVDDPEAERETRMWDEIEPVGREVW</sequence>
<evidence type="ECO:0000313" key="2">
    <source>
        <dbReference type="EMBL" id="PTQ51059.1"/>
    </source>
</evidence>
<protein>
    <submittedName>
        <fullName evidence="2">Putative prophage protein (Ps3)</fullName>
    </submittedName>
</protein>
<dbReference type="InterPro" id="IPR025272">
    <property type="entry name" value="SocA_Panacea"/>
</dbReference>
<dbReference type="EMBL" id="PEBV01000052">
    <property type="protein sequence ID" value="PTQ51059.1"/>
    <property type="molecule type" value="Genomic_DNA"/>
</dbReference>
<accession>A0A2T5G4F2</accession>
<reference evidence="2 3" key="1">
    <citation type="submission" date="2017-08" db="EMBL/GenBank/DDBJ databases">
        <title>Burning lignite coal seam in the remote Altai Mountains harbors a hydrogen-driven thermophilic microbial community.</title>
        <authorList>
            <person name="Kadnikov V.V."/>
            <person name="Mardanov A.V."/>
            <person name="Ivasenko D."/>
            <person name="Beletsky A.V."/>
            <person name="Karnachuk O.V."/>
            <person name="Ravin N.V."/>
        </authorList>
    </citation>
    <scope>NUCLEOTIDE SEQUENCE [LARGE SCALE GENOMIC DNA]</scope>
    <source>
        <strain evidence="2">AL33</strain>
    </source>
</reference>
<organism evidence="2 3">
    <name type="scientific">Hydrogenibacillus schlegelii</name>
    <name type="common">Bacillus schlegelii</name>
    <dbReference type="NCBI Taxonomy" id="1484"/>
    <lineage>
        <taxon>Bacteria</taxon>
        <taxon>Bacillati</taxon>
        <taxon>Bacillota</taxon>
        <taxon>Bacilli</taxon>
        <taxon>Bacillales</taxon>
        <taxon>Bacillales Family X. Incertae Sedis</taxon>
        <taxon>Hydrogenibacillus</taxon>
    </lineage>
</organism>
<dbReference type="Proteomes" id="UP000244180">
    <property type="component" value="Unassembled WGS sequence"/>
</dbReference>
<gene>
    <name evidence="2" type="ORF">HSCHL_1550</name>
</gene>
<evidence type="ECO:0000259" key="1">
    <source>
        <dbReference type="Pfam" id="PF13274"/>
    </source>
</evidence>
<evidence type="ECO:0000313" key="3">
    <source>
        <dbReference type="Proteomes" id="UP000244180"/>
    </source>
</evidence>
<proteinExistence type="predicted"/>
<comment type="caution">
    <text evidence="2">The sequence shown here is derived from an EMBL/GenBank/DDBJ whole genome shotgun (WGS) entry which is preliminary data.</text>
</comment>
<dbReference type="AlphaFoldDB" id="A0A2T5G4F2"/>
<feature type="domain" description="Antitoxin SocA-like Panacea" evidence="1">
    <location>
        <begin position="3"/>
        <end position="93"/>
    </location>
</feature>
<name>A0A2T5G4F2_HYDSH</name>
<dbReference type="Pfam" id="PF13274">
    <property type="entry name" value="SocA_Panacea"/>
    <property type="match status" value="1"/>
</dbReference>